<gene>
    <name evidence="3" type="primary">LOC110798829</name>
</gene>
<keyword evidence="1" id="KW-0732">Signal</keyword>
<dbReference type="KEGG" id="soe:110798829"/>
<dbReference type="OrthoDB" id="1803552at2759"/>
<evidence type="ECO:0000313" key="2">
    <source>
        <dbReference type="Proteomes" id="UP000813463"/>
    </source>
</evidence>
<dbReference type="RefSeq" id="XP_021859720.1">
    <property type="nucleotide sequence ID" value="XM_022004028.2"/>
</dbReference>
<organism evidence="2 3">
    <name type="scientific">Spinacia oleracea</name>
    <name type="common">Spinach</name>
    <dbReference type="NCBI Taxonomy" id="3562"/>
    <lineage>
        <taxon>Eukaryota</taxon>
        <taxon>Viridiplantae</taxon>
        <taxon>Streptophyta</taxon>
        <taxon>Embryophyta</taxon>
        <taxon>Tracheophyta</taxon>
        <taxon>Spermatophyta</taxon>
        <taxon>Magnoliopsida</taxon>
        <taxon>eudicotyledons</taxon>
        <taxon>Gunneridae</taxon>
        <taxon>Pentapetalae</taxon>
        <taxon>Caryophyllales</taxon>
        <taxon>Chenopodiaceae</taxon>
        <taxon>Chenopodioideae</taxon>
        <taxon>Anserineae</taxon>
        <taxon>Spinacia</taxon>
    </lineage>
</organism>
<proteinExistence type="predicted"/>
<name>A0A9R0K5Y7_SPIOL</name>
<keyword evidence="2" id="KW-1185">Reference proteome</keyword>
<evidence type="ECO:0000313" key="3">
    <source>
        <dbReference type="RefSeq" id="XP_021859720.1"/>
    </source>
</evidence>
<dbReference type="AlphaFoldDB" id="A0A9R0K5Y7"/>
<sequence length="130" mass="14097">MGRVSINLVSIAVLAIMFLLCAATDAAPVLGRVATTSSEEKQLPVQVEYKLMLEERAAIRKAQQDIYQNQKIKMMNSLPNNILDVFESSKEEALQCVGQGSYCNFVFGPQCCSTDFACLPPGIFGGVCVA</sequence>
<dbReference type="GeneID" id="110798829"/>
<protein>
    <submittedName>
        <fullName evidence="3">Uncharacterized protein isoform X1</fullName>
    </submittedName>
</protein>
<evidence type="ECO:0000256" key="1">
    <source>
        <dbReference type="SAM" id="SignalP"/>
    </source>
</evidence>
<accession>A0A9R0K5Y7</accession>
<reference evidence="3" key="2">
    <citation type="submission" date="2025-08" db="UniProtKB">
        <authorList>
            <consortium name="RefSeq"/>
        </authorList>
    </citation>
    <scope>IDENTIFICATION</scope>
    <source>
        <tissue evidence="3">Leaf</tissue>
    </source>
</reference>
<feature type="signal peptide" evidence="1">
    <location>
        <begin position="1"/>
        <end position="26"/>
    </location>
</feature>
<reference evidence="2" key="1">
    <citation type="journal article" date="2021" name="Nat. Commun.">
        <title>Genomic analyses provide insights into spinach domestication and the genetic basis of agronomic traits.</title>
        <authorList>
            <person name="Cai X."/>
            <person name="Sun X."/>
            <person name="Xu C."/>
            <person name="Sun H."/>
            <person name="Wang X."/>
            <person name="Ge C."/>
            <person name="Zhang Z."/>
            <person name="Wang Q."/>
            <person name="Fei Z."/>
            <person name="Jiao C."/>
            <person name="Wang Q."/>
        </authorList>
    </citation>
    <scope>NUCLEOTIDE SEQUENCE [LARGE SCALE GENOMIC DNA]</scope>
    <source>
        <strain evidence="2">cv. Varoflay</strain>
    </source>
</reference>
<dbReference type="Proteomes" id="UP000813463">
    <property type="component" value="Chromosome 4"/>
</dbReference>
<feature type="chain" id="PRO_5040489530" evidence="1">
    <location>
        <begin position="27"/>
        <end position="130"/>
    </location>
</feature>